<dbReference type="Proteomes" id="UP000328092">
    <property type="component" value="Unassembled WGS sequence"/>
</dbReference>
<protein>
    <submittedName>
        <fullName evidence="1">Uncharacterized protein</fullName>
    </submittedName>
</protein>
<gene>
    <name evidence="1" type="ORF">CI1B_64210</name>
</gene>
<dbReference type="EMBL" id="CAADFC020000028">
    <property type="protein sequence ID" value="VIO76416.1"/>
    <property type="molecule type" value="Genomic_DNA"/>
</dbReference>
<proteinExistence type="predicted"/>
<name>A0A508TQC3_9BRAD</name>
<dbReference type="OrthoDB" id="8255600at2"/>
<evidence type="ECO:0000313" key="2">
    <source>
        <dbReference type="Proteomes" id="UP000328092"/>
    </source>
</evidence>
<reference evidence="1" key="1">
    <citation type="submission" date="2019-02" db="EMBL/GenBank/DDBJ databases">
        <authorList>
            <person name="Pothier F.J."/>
        </authorList>
    </citation>
    <scope>NUCLEOTIDE SEQUENCE</scope>
    <source>
        <strain evidence="1">CI-1B</strain>
    </source>
</reference>
<comment type="caution">
    <text evidence="1">The sequence shown here is derived from an EMBL/GenBank/DDBJ whole genome shotgun (WGS) entry which is preliminary data.</text>
</comment>
<evidence type="ECO:0000313" key="1">
    <source>
        <dbReference type="EMBL" id="VIO76416.1"/>
    </source>
</evidence>
<accession>A0A508TQC3</accession>
<keyword evidence="2" id="KW-1185">Reference proteome</keyword>
<sequence>MTDPNATLVTAAQCAVIVMAGEAFTARPRIGRGLKRDEIRLNHHRALALCSSMISAQTRSAFVARENRFTFFRIML</sequence>
<dbReference type="AlphaFoldDB" id="A0A508TQC3"/>
<dbReference type="RefSeq" id="WP_139863112.1">
    <property type="nucleotide sequence ID" value="NZ_CAADFC020000028.1"/>
</dbReference>
<organism evidence="1 2">
    <name type="scientific">Bradyrhizobium ivorense</name>
    <dbReference type="NCBI Taxonomy" id="2511166"/>
    <lineage>
        <taxon>Bacteria</taxon>
        <taxon>Pseudomonadati</taxon>
        <taxon>Pseudomonadota</taxon>
        <taxon>Alphaproteobacteria</taxon>
        <taxon>Hyphomicrobiales</taxon>
        <taxon>Nitrobacteraceae</taxon>
        <taxon>Bradyrhizobium</taxon>
    </lineage>
</organism>